<protein>
    <submittedName>
        <fullName evidence="4">Replication factor A protein 1</fullName>
    </submittedName>
</protein>
<dbReference type="Gene3D" id="2.40.50.140">
    <property type="entry name" value="Nucleic acid-binding proteins"/>
    <property type="match status" value="2"/>
</dbReference>
<accession>A0A226DCZ5</accession>
<feature type="compositionally biased region" description="Polar residues" evidence="2">
    <location>
        <begin position="16"/>
        <end position="30"/>
    </location>
</feature>
<evidence type="ECO:0000313" key="4">
    <source>
        <dbReference type="EMBL" id="OXA43033.1"/>
    </source>
</evidence>
<feature type="domain" description="Replication protein A OB" evidence="3">
    <location>
        <begin position="174"/>
        <end position="260"/>
    </location>
</feature>
<comment type="caution">
    <text evidence="4">The sequence shown here is derived from an EMBL/GenBank/DDBJ whole genome shotgun (WGS) entry which is preliminary data.</text>
</comment>
<reference evidence="4 5" key="1">
    <citation type="submission" date="2015-12" db="EMBL/GenBank/DDBJ databases">
        <title>The genome of Folsomia candida.</title>
        <authorList>
            <person name="Faddeeva A."/>
            <person name="Derks M.F."/>
            <person name="Anvar Y."/>
            <person name="Smit S."/>
            <person name="Van Straalen N."/>
            <person name="Roelofs D."/>
        </authorList>
    </citation>
    <scope>NUCLEOTIDE SEQUENCE [LARGE SCALE GENOMIC DNA]</scope>
    <source>
        <strain evidence="4 5">VU population</strain>
        <tissue evidence="4">Whole body</tissue>
    </source>
</reference>
<gene>
    <name evidence="4" type="ORF">Fcan01_22005</name>
</gene>
<evidence type="ECO:0000259" key="3">
    <source>
        <dbReference type="Pfam" id="PF16900"/>
    </source>
</evidence>
<evidence type="ECO:0000256" key="1">
    <source>
        <dbReference type="ARBA" id="ARBA00023125"/>
    </source>
</evidence>
<name>A0A226DCZ5_FOLCA</name>
<dbReference type="OMA" id="TSHECEI"/>
<evidence type="ECO:0000256" key="2">
    <source>
        <dbReference type="SAM" id="MobiDB-lite"/>
    </source>
</evidence>
<dbReference type="GO" id="GO:0003677">
    <property type="term" value="F:DNA binding"/>
    <property type="evidence" value="ECO:0007669"/>
    <property type="project" value="UniProtKB-KW"/>
</dbReference>
<dbReference type="InterPro" id="IPR012340">
    <property type="entry name" value="NA-bd_OB-fold"/>
</dbReference>
<dbReference type="Proteomes" id="UP000198287">
    <property type="component" value="Unassembled WGS sequence"/>
</dbReference>
<dbReference type="AlphaFoldDB" id="A0A226DCZ5"/>
<dbReference type="SUPFAM" id="SSF50249">
    <property type="entry name" value="Nucleic acid-binding proteins"/>
    <property type="match status" value="2"/>
</dbReference>
<proteinExistence type="predicted"/>
<dbReference type="EMBL" id="LNIX01000023">
    <property type="protein sequence ID" value="OXA43033.1"/>
    <property type="molecule type" value="Genomic_DNA"/>
</dbReference>
<organism evidence="4 5">
    <name type="scientific">Folsomia candida</name>
    <name type="common">Springtail</name>
    <dbReference type="NCBI Taxonomy" id="158441"/>
    <lineage>
        <taxon>Eukaryota</taxon>
        <taxon>Metazoa</taxon>
        <taxon>Ecdysozoa</taxon>
        <taxon>Arthropoda</taxon>
        <taxon>Hexapoda</taxon>
        <taxon>Collembola</taxon>
        <taxon>Entomobryomorpha</taxon>
        <taxon>Isotomoidea</taxon>
        <taxon>Isotomidae</taxon>
        <taxon>Proisotominae</taxon>
        <taxon>Folsomia</taxon>
    </lineage>
</organism>
<feature type="region of interest" description="Disordered" evidence="2">
    <location>
        <begin position="1"/>
        <end position="31"/>
    </location>
</feature>
<keyword evidence="1" id="KW-0238">DNA-binding</keyword>
<dbReference type="InterPro" id="IPR031657">
    <property type="entry name" value="REPA_OB_2"/>
</dbReference>
<evidence type="ECO:0000313" key="5">
    <source>
        <dbReference type="Proteomes" id="UP000198287"/>
    </source>
</evidence>
<sequence length="284" mass="32122">MDTSGSQPSGGEFGTPKTNSPESRPTPSSSMKRKLDFNFWSITSEKTQKFEKLNIVDIKQGKGLKNTIFFRVTFKSLKIVGKNGYQMFKFNALDESGEIAVLGYADATGKWFDIIKFNKAFSLEHFDAKEVNPNYRNSTSHECEIVLNNSSIITELNEDENPQPAIPFNFLNIEEVLKKADKSPIDTLGILVNVWGLETVKDTVKRDLALTDQTKQSIVVTLWGKQAEEFEEKIFTVIAIRNGYPLSFMGSCTLNIFSGSLLWAKADLYEAEELKQWFNENKPE</sequence>
<dbReference type="Pfam" id="PF16900">
    <property type="entry name" value="REPA_OB_2"/>
    <property type="match status" value="1"/>
</dbReference>
<dbReference type="STRING" id="158441.A0A226DCZ5"/>
<keyword evidence="5" id="KW-1185">Reference proteome</keyword>
<dbReference type="CDD" id="cd04475">
    <property type="entry name" value="RPA1_DBD_B"/>
    <property type="match status" value="1"/>
</dbReference>